<proteinExistence type="predicted"/>
<name>A0A7J7S7Z5_RHIFE</name>
<evidence type="ECO:0000313" key="1">
    <source>
        <dbReference type="EMBL" id="KAF6284501.1"/>
    </source>
</evidence>
<dbReference type="EMBL" id="JACAGC010000023">
    <property type="protein sequence ID" value="KAF6284501.1"/>
    <property type="molecule type" value="Genomic_DNA"/>
</dbReference>
<reference evidence="1 2" key="1">
    <citation type="journal article" date="2020" name="Nature">
        <title>Six reference-quality genomes reveal evolution of bat adaptations.</title>
        <authorList>
            <person name="Jebb D."/>
            <person name="Huang Z."/>
            <person name="Pippel M."/>
            <person name="Hughes G.M."/>
            <person name="Lavrichenko K."/>
            <person name="Devanna P."/>
            <person name="Winkler S."/>
            <person name="Jermiin L.S."/>
            <person name="Skirmuntt E.C."/>
            <person name="Katzourakis A."/>
            <person name="Burkitt-Gray L."/>
            <person name="Ray D.A."/>
            <person name="Sullivan K.A.M."/>
            <person name="Roscito J.G."/>
            <person name="Kirilenko B.M."/>
            <person name="Davalos L.M."/>
            <person name="Corthals A.P."/>
            <person name="Power M.L."/>
            <person name="Jones G."/>
            <person name="Ransome R.D."/>
            <person name="Dechmann D.K.N."/>
            <person name="Locatelli A.G."/>
            <person name="Puechmaille S.J."/>
            <person name="Fedrigo O."/>
            <person name="Jarvis E.D."/>
            <person name="Hiller M."/>
            <person name="Vernes S.C."/>
            <person name="Myers E.W."/>
            <person name="Teeling E.C."/>
        </authorList>
    </citation>
    <scope>NUCLEOTIDE SEQUENCE [LARGE SCALE GENOMIC DNA]</scope>
    <source>
        <strain evidence="1">MRhiFer1</strain>
        <tissue evidence="1">Lung</tissue>
    </source>
</reference>
<protein>
    <submittedName>
        <fullName evidence="1">Uncharacterized protein</fullName>
    </submittedName>
</protein>
<organism evidence="1 2">
    <name type="scientific">Rhinolophus ferrumequinum</name>
    <name type="common">Greater horseshoe bat</name>
    <dbReference type="NCBI Taxonomy" id="59479"/>
    <lineage>
        <taxon>Eukaryota</taxon>
        <taxon>Metazoa</taxon>
        <taxon>Chordata</taxon>
        <taxon>Craniata</taxon>
        <taxon>Vertebrata</taxon>
        <taxon>Euteleostomi</taxon>
        <taxon>Mammalia</taxon>
        <taxon>Eutheria</taxon>
        <taxon>Laurasiatheria</taxon>
        <taxon>Chiroptera</taxon>
        <taxon>Yinpterochiroptera</taxon>
        <taxon>Rhinolophoidea</taxon>
        <taxon>Rhinolophidae</taxon>
        <taxon>Rhinolophinae</taxon>
        <taxon>Rhinolophus</taxon>
    </lineage>
</organism>
<dbReference type="AlphaFoldDB" id="A0A7J7S7Z5"/>
<gene>
    <name evidence="1" type="ORF">mRhiFer1_009254</name>
</gene>
<accession>A0A7J7S7Z5</accession>
<evidence type="ECO:0000313" key="2">
    <source>
        <dbReference type="Proteomes" id="UP000585614"/>
    </source>
</evidence>
<comment type="caution">
    <text evidence="1">The sequence shown here is derived from an EMBL/GenBank/DDBJ whole genome shotgun (WGS) entry which is preliminary data.</text>
</comment>
<sequence>MLPGNCIPQRCRKGRSKASGPLPLGWHLSWCHSNTGLLIPQTLPEHPLGPTLWMPRCFCLKSGVIKAPGRRLHQPLLRASLSFPICTRGLPYIACLRHSTPTFHKAPVYLLIFVLPLKNGAFANQTCLPLRVGLGR</sequence>
<dbReference type="Proteomes" id="UP000585614">
    <property type="component" value="Unassembled WGS sequence"/>
</dbReference>